<dbReference type="GO" id="GO:0000155">
    <property type="term" value="F:phosphorelay sensor kinase activity"/>
    <property type="evidence" value="ECO:0007669"/>
    <property type="project" value="InterPro"/>
</dbReference>
<comment type="catalytic activity">
    <reaction evidence="1">
        <text>ATP + protein L-histidine = ADP + protein N-phospho-L-histidine.</text>
        <dbReference type="EC" id="2.7.13.3"/>
    </reaction>
</comment>
<dbReference type="GO" id="GO:0005524">
    <property type="term" value="F:ATP binding"/>
    <property type="evidence" value="ECO:0007669"/>
    <property type="project" value="UniProtKB-KW"/>
</dbReference>
<evidence type="ECO:0000256" key="6">
    <source>
        <dbReference type="ARBA" id="ARBA00022679"/>
    </source>
</evidence>
<dbReference type="InterPro" id="IPR003661">
    <property type="entry name" value="HisK_dim/P_dom"/>
</dbReference>
<dbReference type="InterPro" id="IPR036890">
    <property type="entry name" value="HATPase_C_sf"/>
</dbReference>
<comment type="subcellular location">
    <subcellularLocation>
        <location evidence="2">Cell membrane</location>
        <topology evidence="2">Multi-pass membrane protein</topology>
    </subcellularLocation>
</comment>
<reference evidence="13 15" key="2">
    <citation type="submission" date="2023-01" db="EMBL/GenBank/DDBJ databases">
        <title>Trichodesmium-associated heterotrophic epibiont bacteria.</title>
        <authorList>
            <person name="Cleveland C.S."/>
            <person name="Webb E.A."/>
        </authorList>
    </citation>
    <scope>NUCLEOTIDE SEQUENCE [LARGE SCALE GENOMIC DNA]</scope>
    <source>
        <strain evidence="13 15">USCH2</strain>
    </source>
</reference>
<comment type="caution">
    <text evidence="12">The sequence shown here is derived from an EMBL/GenBank/DDBJ whole genome shotgun (WGS) entry which is preliminary data.</text>
</comment>
<evidence type="ECO:0000313" key="14">
    <source>
        <dbReference type="Proteomes" id="UP000050378"/>
    </source>
</evidence>
<dbReference type="PANTHER" id="PTHR44936:SF10">
    <property type="entry name" value="SENSOR PROTEIN RSTB"/>
    <property type="match status" value="1"/>
</dbReference>
<evidence type="ECO:0000259" key="11">
    <source>
        <dbReference type="PROSITE" id="PS50109"/>
    </source>
</evidence>
<evidence type="ECO:0000256" key="7">
    <source>
        <dbReference type="ARBA" id="ARBA00022741"/>
    </source>
</evidence>
<evidence type="ECO:0000256" key="1">
    <source>
        <dbReference type="ARBA" id="ARBA00000085"/>
    </source>
</evidence>
<evidence type="ECO:0000256" key="2">
    <source>
        <dbReference type="ARBA" id="ARBA00004651"/>
    </source>
</evidence>
<dbReference type="Pfam" id="PF00512">
    <property type="entry name" value="HisKA"/>
    <property type="match status" value="1"/>
</dbReference>
<organism evidence="12 14">
    <name type="scientific">Pseudoalteromonas lipolytica</name>
    <dbReference type="NCBI Taxonomy" id="570156"/>
    <lineage>
        <taxon>Bacteria</taxon>
        <taxon>Pseudomonadati</taxon>
        <taxon>Pseudomonadota</taxon>
        <taxon>Gammaproteobacteria</taxon>
        <taxon>Alteromonadales</taxon>
        <taxon>Pseudoalteromonadaceae</taxon>
        <taxon>Pseudoalteromonas</taxon>
    </lineage>
</organism>
<dbReference type="InterPro" id="IPR004358">
    <property type="entry name" value="Sig_transdc_His_kin-like_C"/>
</dbReference>
<dbReference type="Gene3D" id="1.10.287.130">
    <property type="match status" value="1"/>
</dbReference>
<name>A0A0P7E9Y7_9GAMM</name>
<evidence type="ECO:0000256" key="5">
    <source>
        <dbReference type="ARBA" id="ARBA00022553"/>
    </source>
</evidence>
<evidence type="ECO:0000313" key="15">
    <source>
        <dbReference type="Proteomes" id="UP001377972"/>
    </source>
</evidence>
<dbReference type="OrthoDB" id="9804645at2"/>
<dbReference type="GO" id="GO:0005886">
    <property type="term" value="C:plasma membrane"/>
    <property type="evidence" value="ECO:0007669"/>
    <property type="project" value="UniProtKB-SubCell"/>
</dbReference>
<keyword evidence="8 12" id="KW-0418">Kinase</keyword>
<evidence type="ECO:0000256" key="8">
    <source>
        <dbReference type="ARBA" id="ARBA00022777"/>
    </source>
</evidence>
<dbReference type="SUPFAM" id="SSF55874">
    <property type="entry name" value="ATPase domain of HSP90 chaperone/DNA topoisomerase II/histidine kinase"/>
    <property type="match status" value="1"/>
</dbReference>
<dbReference type="Proteomes" id="UP000050378">
    <property type="component" value="Unassembled WGS sequence"/>
</dbReference>
<reference evidence="12 14" key="1">
    <citation type="submission" date="2015-09" db="EMBL/GenBank/DDBJ databases">
        <title>Draft Genome Sequence of Pseudoalteromonas lipolytica UCD-48B.</title>
        <authorList>
            <person name="Krusor M."/>
            <person name="Coil D.A."/>
            <person name="Lang J.M."/>
            <person name="Eisen J.A."/>
            <person name="Alexiev A."/>
        </authorList>
    </citation>
    <scope>NUCLEOTIDE SEQUENCE [LARGE SCALE GENOMIC DNA]</scope>
    <source>
        <strain evidence="12 14">UCD-48B</strain>
    </source>
</reference>
<dbReference type="STRING" id="570156.AOG27_04095"/>
<dbReference type="Gene3D" id="3.30.565.10">
    <property type="entry name" value="Histidine kinase-like ATPase, C-terminal domain"/>
    <property type="match status" value="1"/>
</dbReference>
<dbReference type="InterPro" id="IPR005467">
    <property type="entry name" value="His_kinase_dom"/>
</dbReference>
<dbReference type="PRINTS" id="PR00344">
    <property type="entry name" value="BCTRLSENSOR"/>
</dbReference>
<dbReference type="InterPro" id="IPR003594">
    <property type="entry name" value="HATPase_dom"/>
</dbReference>
<dbReference type="InterPro" id="IPR036097">
    <property type="entry name" value="HisK_dim/P_sf"/>
</dbReference>
<keyword evidence="5" id="KW-0597">Phosphoprotein</keyword>
<evidence type="ECO:0000256" key="10">
    <source>
        <dbReference type="SAM" id="Phobius"/>
    </source>
</evidence>
<keyword evidence="7" id="KW-0547">Nucleotide-binding</keyword>
<keyword evidence="10" id="KW-0472">Membrane</keyword>
<sequence>MGKLFASLYLYIIVSLFLVSGVIEQLWPYEDTQQQIALDQEFGKSLWLLSQTDNGLAKLQQEFNSELIDLTDLALPTNLKTQLQNDHYLYLFNQQQKVIWYITINETQLLQVGPLSISNPNFSSVWPYFLLLAIIGLPIGLWSLLLWRDFNKLTLACEAVGGSQDFELRDASKSFFLPITGTLNAMQERIQYLLAAQQELTSSVSHEFRTPLARLKFAVAMLEEQIENEKSYSYIDNMQADIAELEALVSEMLEYARLDSHQPSLKPRSCDLTALINSVVNKLEFATDIDVAVSAPRQLYYECDEHFMARCIQNLLGNAQKYANHKIHVSLEELGDSIQISVEDDGPGIAKSEWQSIFKPFTRLDKSRDKKTGGFGLGLAIVAKIVSWHQGQSEVCDSPLGGAKFTIHLFKSNSL</sequence>
<keyword evidence="10" id="KW-0812">Transmembrane</keyword>
<evidence type="ECO:0000313" key="12">
    <source>
        <dbReference type="EMBL" id="KPM84956.1"/>
    </source>
</evidence>
<keyword evidence="9 13" id="KW-0067">ATP-binding</keyword>
<dbReference type="CDD" id="cd00082">
    <property type="entry name" value="HisKA"/>
    <property type="match status" value="1"/>
</dbReference>
<keyword evidence="15" id="KW-1185">Reference proteome</keyword>
<dbReference type="EMBL" id="LJTC01000002">
    <property type="protein sequence ID" value="KPM84956.1"/>
    <property type="molecule type" value="Genomic_DNA"/>
</dbReference>
<gene>
    <name evidence="12" type="ORF">AOG27_04095</name>
    <name evidence="13" type="ORF">PQI24_16380</name>
</gene>
<keyword evidence="6" id="KW-0808">Transferase</keyword>
<evidence type="ECO:0000256" key="3">
    <source>
        <dbReference type="ARBA" id="ARBA00012438"/>
    </source>
</evidence>
<evidence type="ECO:0000256" key="9">
    <source>
        <dbReference type="ARBA" id="ARBA00022840"/>
    </source>
</evidence>
<dbReference type="EC" id="2.7.13.3" evidence="3"/>
<feature type="transmembrane region" description="Helical" evidence="10">
    <location>
        <begin position="125"/>
        <end position="147"/>
    </location>
</feature>
<dbReference type="SMART" id="SM00387">
    <property type="entry name" value="HATPase_c"/>
    <property type="match status" value="1"/>
</dbReference>
<dbReference type="SMART" id="SM00388">
    <property type="entry name" value="HisKA"/>
    <property type="match status" value="1"/>
</dbReference>
<dbReference type="PANTHER" id="PTHR44936">
    <property type="entry name" value="SENSOR PROTEIN CREC"/>
    <property type="match status" value="1"/>
</dbReference>
<protein>
    <recommendedName>
        <fullName evidence="3">histidine kinase</fullName>
        <ecNumber evidence="3">2.7.13.3</ecNumber>
    </recommendedName>
</protein>
<keyword evidence="4" id="KW-1003">Cell membrane</keyword>
<dbReference type="RefSeq" id="WP_054551715.1">
    <property type="nucleotide sequence ID" value="NZ_JAQPZS010000018.1"/>
</dbReference>
<feature type="domain" description="Histidine kinase" evidence="11">
    <location>
        <begin position="203"/>
        <end position="413"/>
    </location>
</feature>
<dbReference type="Proteomes" id="UP001377972">
    <property type="component" value="Unassembled WGS sequence"/>
</dbReference>
<dbReference type="Pfam" id="PF02518">
    <property type="entry name" value="HATPase_c"/>
    <property type="match status" value="1"/>
</dbReference>
<dbReference type="AlphaFoldDB" id="A0A0P7E9Y7"/>
<dbReference type="PROSITE" id="PS50109">
    <property type="entry name" value="HIS_KIN"/>
    <property type="match status" value="1"/>
</dbReference>
<dbReference type="EMBL" id="JAQPZS010000018">
    <property type="protein sequence ID" value="MEJ6497625.1"/>
    <property type="molecule type" value="Genomic_DNA"/>
</dbReference>
<dbReference type="PATRIC" id="fig|570156.3.peg.801"/>
<dbReference type="SUPFAM" id="SSF47384">
    <property type="entry name" value="Homodimeric domain of signal transducing histidine kinase"/>
    <property type="match status" value="1"/>
</dbReference>
<accession>A0A0P7E9Y7</accession>
<keyword evidence="10" id="KW-1133">Transmembrane helix</keyword>
<dbReference type="InterPro" id="IPR050980">
    <property type="entry name" value="2C_sensor_his_kinase"/>
</dbReference>
<evidence type="ECO:0000313" key="13">
    <source>
        <dbReference type="EMBL" id="MEJ6497625.1"/>
    </source>
</evidence>
<proteinExistence type="predicted"/>
<evidence type="ECO:0000256" key="4">
    <source>
        <dbReference type="ARBA" id="ARBA00022475"/>
    </source>
</evidence>